<dbReference type="PANTHER" id="PTHR48063:SF98">
    <property type="entry name" value="LRR RECEPTOR-LIKE SERINE_THREONINE-PROTEIN KINASE FLS2"/>
    <property type="match status" value="1"/>
</dbReference>
<feature type="signal peptide" evidence="9">
    <location>
        <begin position="1"/>
        <end position="27"/>
    </location>
</feature>
<evidence type="ECO:0000256" key="8">
    <source>
        <dbReference type="ARBA" id="ARBA00023180"/>
    </source>
</evidence>
<name>A0AAD1ZD76_9LAMI</name>
<dbReference type="Gene3D" id="3.80.10.10">
    <property type="entry name" value="Ribonuclease Inhibitor"/>
    <property type="match status" value="1"/>
</dbReference>
<evidence type="ECO:0000256" key="5">
    <source>
        <dbReference type="ARBA" id="ARBA00022737"/>
    </source>
</evidence>
<dbReference type="PANTHER" id="PTHR48063">
    <property type="entry name" value="LRR RECEPTOR-LIKE KINASE"/>
    <property type="match status" value="1"/>
</dbReference>
<dbReference type="GO" id="GO:0016020">
    <property type="term" value="C:membrane"/>
    <property type="evidence" value="ECO:0007669"/>
    <property type="project" value="UniProtKB-SubCell"/>
</dbReference>
<dbReference type="InterPro" id="IPR046956">
    <property type="entry name" value="RLP23-like"/>
</dbReference>
<dbReference type="FunFam" id="3.80.10.10:FF:000383">
    <property type="entry name" value="Leucine-rich repeat receptor protein kinase EMS1"/>
    <property type="match status" value="1"/>
</dbReference>
<evidence type="ECO:0000256" key="7">
    <source>
        <dbReference type="ARBA" id="ARBA00023136"/>
    </source>
</evidence>
<protein>
    <submittedName>
        <fullName evidence="10">Uncharacterized protein</fullName>
    </submittedName>
</protein>
<evidence type="ECO:0000313" key="10">
    <source>
        <dbReference type="EMBL" id="CAI9767686.1"/>
    </source>
</evidence>
<organism evidence="10 11">
    <name type="scientific">Fraxinus pennsylvanica</name>
    <dbReference type="NCBI Taxonomy" id="56036"/>
    <lineage>
        <taxon>Eukaryota</taxon>
        <taxon>Viridiplantae</taxon>
        <taxon>Streptophyta</taxon>
        <taxon>Embryophyta</taxon>
        <taxon>Tracheophyta</taxon>
        <taxon>Spermatophyta</taxon>
        <taxon>Magnoliopsida</taxon>
        <taxon>eudicotyledons</taxon>
        <taxon>Gunneridae</taxon>
        <taxon>Pentapetalae</taxon>
        <taxon>asterids</taxon>
        <taxon>lamiids</taxon>
        <taxon>Lamiales</taxon>
        <taxon>Oleaceae</taxon>
        <taxon>Oleeae</taxon>
        <taxon>Fraxinus</taxon>
    </lineage>
</organism>
<keyword evidence="5" id="KW-0677">Repeat</keyword>
<keyword evidence="11" id="KW-1185">Reference proteome</keyword>
<dbReference type="InterPro" id="IPR032675">
    <property type="entry name" value="LRR_dom_sf"/>
</dbReference>
<evidence type="ECO:0000256" key="6">
    <source>
        <dbReference type="ARBA" id="ARBA00022989"/>
    </source>
</evidence>
<evidence type="ECO:0000256" key="3">
    <source>
        <dbReference type="ARBA" id="ARBA00022692"/>
    </source>
</evidence>
<evidence type="ECO:0000313" key="11">
    <source>
        <dbReference type="Proteomes" id="UP000834106"/>
    </source>
</evidence>
<evidence type="ECO:0000256" key="4">
    <source>
        <dbReference type="ARBA" id="ARBA00022729"/>
    </source>
</evidence>
<keyword evidence="6" id="KW-1133">Transmembrane helix</keyword>
<keyword evidence="8" id="KW-0325">Glycoprotein</keyword>
<keyword evidence="3" id="KW-0812">Transmembrane</keyword>
<keyword evidence="7" id="KW-0472">Membrane</keyword>
<gene>
    <name evidence="10" type="ORF">FPE_LOCUS15116</name>
</gene>
<evidence type="ECO:0000256" key="1">
    <source>
        <dbReference type="ARBA" id="ARBA00004479"/>
    </source>
</evidence>
<keyword evidence="4 9" id="KW-0732">Signal</keyword>
<comment type="subcellular location">
    <subcellularLocation>
        <location evidence="1">Membrane</location>
        <topology evidence="1">Single-pass type I membrane protein</topology>
    </subcellularLocation>
</comment>
<reference evidence="10" key="1">
    <citation type="submission" date="2023-05" db="EMBL/GenBank/DDBJ databases">
        <authorList>
            <person name="Huff M."/>
        </authorList>
    </citation>
    <scope>NUCLEOTIDE SEQUENCE</scope>
</reference>
<dbReference type="Pfam" id="PF13855">
    <property type="entry name" value="LRR_8"/>
    <property type="match status" value="2"/>
</dbReference>
<dbReference type="SUPFAM" id="SSF52058">
    <property type="entry name" value="L domain-like"/>
    <property type="match status" value="1"/>
</dbReference>
<proteinExistence type="predicted"/>
<evidence type="ECO:0000256" key="2">
    <source>
        <dbReference type="ARBA" id="ARBA00022614"/>
    </source>
</evidence>
<feature type="chain" id="PRO_5042080123" evidence="9">
    <location>
        <begin position="28"/>
        <end position="399"/>
    </location>
</feature>
<keyword evidence="2" id="KW-0433">Leucine-rich repeat</keyword>
<accession>A0AAD1ZD76</accession>
<dbReference type="EMBL" id="OU503044">
    <property type="protein sequence ID" value="CAI9767686.1"/>
    <property type="molecule type" value="Genomic_DNA"/>
</dbReference>
<dbReference type="AlphaFoldDB" id="A0AAD1ZD76"/>
<dbReference type="InterPro" id="IPR001611">
    <property type="entry name" value="Leu-rich_rpt"/>
</dbReference>
<sequence length="399" mass="44615">MVAGEKFIQHLHLLVIIVLLSLRVAFGDSSEVKTGRIRCWLPAVNPPSPHMINASKSLYIIHLAGNELSSSVFSWLFTFSSSLSHIDLSHNNLQGPIPDAIGNIISLASLHLSGNQLEGGIPISFGDLSSLRELYLSDNHLSGILTDKIGSLSKLEILYLSSNHFEDNITEAHFFNLSQLHTLDLSSNPHISFNFNSGWNPPFQLRDLLLGGCKEGPHFPARSNSFTGEIPKSWRDCTSLRFIDLSKNKLSGHKRAKIGYDLALDYEMPVSGEGKYSSSKENRDTEVIEDARACAERLRSYKADLQKIKKEKTVEADGVDGAPAATDVQKKMKTLRSLIPIPLFSTPKTHHLRHADSPMRRHRRCLSARRSLETECLRLARRHDGVSIRDRCFGFTHFL</sequence>
<evidence type="ECO:0000256" key="9">
    <source>
        <dbReference type="SAM" id="SignalP"/>
    </source>
</evidence>
<dbReference type="Proteomes" id="UP000834106">
    <property type="component" value="Chromosome 9"/>
</dbReference>